<evidence type="ECO:0000313" key="5">
    <source>
        <dbReference type="Proteomes" id="UP000524187"/>
    </source>
</evidence>
<keyword evidence="2" id="KW-1133">Transmembrane helix</keyword>
<feature type="non-terminal residue" evidence="4">
    <location>
        <position position="528"/>
    </location>
</feature>
<keyword evidence="5" id="KW-1185">Reference proteome</keyword>
<evidence type="ECO:0000256" key="1">
    <source>
        <dbReference type="SAM" id="MobiDB-lite"/>
    </source>
</evidence>
<dbReference type="Pfam" id="PF09294">
    <property type="entry name" value="Interfer-bind"/>
    <property type="match status" value="1"/>
</dbReference>
<dbReference type="InterPro" id="IPR013783">
    <property type="entry name" value="Ig-like_fold"/>
</dbReference>
<reference evidence="4 5" key="1">
    <citation type="submission" date="2019-09" db="EMBL/GenBank/DDBJ databases">
        <title>Bird 10,000 Genomes (B10K) Project - Family phase.</title>
        <authorList>
            <person name="Zhang G."/>
        </authorList>
    </citation>
    <scope>NUCLEOTIDE SEQUENCE [LARGE SCALE GENOMIC DNA]</scope>
    <source>
        <strain evidence="4">B10K-LSUMZ-50683</strain>
        <tissue evidence="4">Muscle</tissue>
    </source>
</reference>
<dbReference type="InterPro" id="IPR003961">
    <property type="entry name" value="FN3_dom"/>
</dbReference>
<feature type="domain" description="Fibronectin type-III" evidence="3">
    <location>
        <begin position="6"/>
        <end position="101"/>
    </location>
</feature>
<feature type="transmembrane region" description="Helical" evidence="2">
    <location>
        <begin position="211"/>
        <end position="238"/>
    </location>
</feature>
<feature type="non-terminal residue" evidence="4">
    <location>
        <position position="1"/>
    </location>
</feature>
<protein>
    <submittedName>
        <fullName evidence="4">I10R1 protein</fullName>
    </submittedName>
</protein>
<organism evidence="4 5">
    <name type="scientific">Casuarius casuarius</name>
    <name type="common">Southern cassowary</name>
    <name type="synonym">Struthio casuarius</name>
    <dbReference type="NCBI Taxonomy" id="8787"/>
    <lineage>
        <taxon>Eukaryota</taxon>
        <taxon>Metazoa</taxon>
        <taxon>Chordata</taxon>
        <taxon>Craniata</taxon>
        <taxon>Vertebrata</taxon>
        <taxon>Euteleostomi</taxon>
        <taxon>Archelosauria</taxon>
        <taxon>Archosauria</taxon>
        <taxon>Dinosauria</taxon>
        <taxon>Saurischia</taxon>
        <taxon>Theropoda</taxon>
        <taxon>Coelurosauria</taxon>
        <taxon>Aves</taxon>
        <taxon>Palaeognathae</taxon>
        <taxon>Casuariiformes</taxon>
        <taxon>Casuariidae</taxon>
        <taxon>Casuarius</taxon>
    </lineage>
</organism>
<keyword evidence="2" id="KW-0812">Transmembrane</keyword>
<dbReference type="PANTHER" id="PTHR20859:SF90">
    <property type="entry name" value="INTERLEUKIN-10 RECEPTOR SUBUNIT ALPHA"/>
    <property type="match status" value="1"/>
</dbReference>
<dbReference type="CDD" id="cd00063">
    <property type="entry name" value="FN3"/>
    <property type="match status" value="1"/>
</dbReference>
<proteinExistence type="predicted"/>
<evidence type="ECO:0000259" key="3">
    <source>
        <dbReference type="PROSITE" id="PS50853"/>
    </source>
</evidence>
<gene>
    <name evidence="4" type="primary">Il10ra</name>
    <name evidence="4" type="ORF">CASCAS_R12867</name>
</gene>
<sequence>GERLSSPARVRFDAEMVHHLLRWEPGPRSPRDARYDVQHRVYGRNSSWTPVPSCLGIAGHSCDLTYYTLDPEERYYAQVRAVSGNRTSPWSRTNAFSPKEASLRLSGQSLSVTGNTIRVRLQLLLQAGNRTVKYEDIQKHVRRYKAYVRRVHDNQTYEVVQTQTEFNISNLFWGTEYCVSVEPNVASRQARAVRTAEQCVSIGSSDKSAELLLSIVSIFFITILLSVILGTLLVCTYIKKPVKPPSVLKSFLKQGSLWVEQEHFSPVRPDADPVQQLFLCQKAPQQPGSPAGSTGPLQELPERDRGLGALPEDQAHLLGPGATASRDCSCTSTDSGICLHTSSAEPGPAGRGDGGQPPAGEDSGISLARTSPCLARSSSSSGGRCQPAEGGQPWGAEHGLPAAAAGEDAPQDVEFRGYLQQSKGTVEPRWDRGEGLPPWGRAGPAQGGTDVVLDMDCSELPVAKGYLKQASPEPPRGHTQDIAAPGCPWAPAAWGFPGQPPEGCGAPGTPGAPKGSPDLLKAAFELSL</sequence>
<dbReference type="FunFam" id="2.60.40.10:FF:002863">
    <property type="entry name" value="Uncharacterized protein"/>
    <property type="match status" value="1"/>
</dbReference>
<comment type="caution">
    <text evidence="4">The sequence shown here is derived from an EMBL/GenBank/DDBJ whole genome shotgun (WGS) entry which is preliminary data.</text>
</comment>
<dbReference type="InterPro" id="IPR015373">
    <property type="entry name" value="Interferon/interleukin_rcp_dom"/>
</dbReference>
<dbReference type="GO" id="GO:0005886">
    <property type="term" value="C:plasma membrane"/>
    <property type="evidence" value="ECO:0007669"/>
    <property type="project" value="TreeGrafter"/>
</dbReference>
<dbReference type="GO" id="GO:0004896">
    <property type="term" value="F:cytokine receptor activity"/>
    <property type="evidence" value="ECO:0007669"/>
    <property type="project" value="TreeGrafter"/>
</dbReference>
<evidence type="ECO:0000313" key="4">
    <source>
        <dbReference type="EMBL" id="NXE56917.1"/>
    </source>
</evidence>
<dbReference type="Proteomes" id="UP000524187">
    <property type="component" value="Unassembled WGS sequence"/>
</dbReference>
<dbReference type="Pfam" id="PF01108">
    <property type="entry name" value="Tissue_fac"/>
    <property type="match status" value="1"/>
</dbReference>
<feature type="compositionally biased region" description="Low complexity" evidence="1">
    <location>
        <begin position="483"/>
        <end position="497"/>
    </location>
</feature>
<dbReference type="PANTHER" id="PTHR20859">
    <property type="entry name" value="INTERFERON/INTERLEUKIN RECEPTOR"/>
    <property type="match status" value="1"/>
</dbReference>
<feature type="compositionally biased region" description="Polar residues" evidence="1">
    <location>
        <begin position="283"/>
        <end position="296"/>
    </location>
</feature>
<accession>A0A7K8NUL9</accession>
<dbReference type="Gene3D" id="2.60.40.10">
    <property type="entry name" value="Immunoglobulins"/>
    <property type="match status" value="2"/>
</dbReference>
<dbReference type="AlphaFoldDB" id="A0A7K8NUL9"/>
<dbReference type="EMBL" id="VWPT01000378">
    <property type="protein sequence ID" value="NXE56917.1"/>
    <property type="molecule type" value="Genomic_DNA"/>
</dbReference>
<feature type="region of interest" description="Disordered" evidence="1">
    <location>
        <begin position="470"/>
        <end position="518"/>
    </location>
</feature>
<dbReference type="SUPFAM" id="SSF49265">
    <property type="entry name" value="Fibronectin type III"/>
    <property type="match status" value="2"/>
</dbReference>
<evidence type="ECO:0000256" key="2">
    <source>
        <dbReference type="SAM" id="Phobius"/>
    </source>
</evidence>
<dbReference type="PROSITE" id="PS50853">
    <property type="entry name" value="FN3"/>
    <property type="match status" value="1"/>
</dbReference>
<feature type="region of interest" description="Disordered" evidence="1">
    <location>
        <begin position="283"/>
        <end position="304"/>
    </location>
</feature>
<keyword evidence="2" id="KW-0472">Membrane</keyword>
<feature type="region of interest" description="Disordered" evidence="1">
    <location>
        <begin position="341"/>
        <end position="407"/>
    </location>
</feature>
<dbReference type="InterPro" id="IPR050650">
    <property type="entry name" value="Type-II_Cytokine-TF_Rcpt"/>
</dbReference>
<name>A0A7K8NUL9_CASCA</name>
<dbReference type="InterPro" id="IPR036116">
    <property type="entry name" value="FN3_sf"/>
</dbReference>